<dbReference type="GO" id="GO:0000977">
    <property type="term" value="F:RNA polymerase II transcription regulatory region sequence-specific DNA binding"/>
    <property type="evidence" value="ECO:0007669"/>
    <property type="project" value="TreeGrafter"/>
</dbReference>
<comment type="similarity">
    <text evidence="2">Belongs to the BYE1 family.</text>
</comment>
<dbReference type="SUPFAM" id="SSF46942">
    <property type="entry name" value="Elongation factor TFIIS domain 2"/>
    <property type="match status" value="1"/>
</dbReference>
<feature type="compositionally biased region" description="Low complexity" evidence="7">
    <location>
        <begin position="223"/>
        <end position="244"/>
    </location>
</feature>
<feature type="compositionally biased region" description="Basic and acidic residues" evidence="7">
    <location>
        <begin position="275"/>
        <end position="284"/>
    </location>
</feature>
<dbReference type="Proteomes" id="UP001056012">
    <property type="component" value="Chromosome 5"/>
</dbReference>
<name>A0A9Q9DTB0_CURCL</name>
<dbReference type="InterPro" id="IPR001965">
    <property type="entry name" value="Znf_PHD"/>
</dbReference>
<dbReference type="InterPro" id="IPR036575">
    <property type="entry name" value="TFIIS_cen_dom_sf"/>
</dbReference>
<feature type="compositionally biased region" description="Basic and acidic residues" evidence="7">
    <location>
        <begin position="210"/>
        <end position="220"/>
    </location>
</feature>
<protein>
    <recommendedName>
        <fullName evidence="3">Transcription factor BYE1</fullName>
    </recommendedName>
</protein>
<dbReference type="InterPro" id="IPR019787">
    <property type="entry name" value="Znf_PHD-finger"/>
</dbReference>
<feature type="region of interest" description="Disordered" evidence="7">
    <location>
        <begin position="443"/>
        <end position="566"/>
    </location>
</feature>
<dbReference type="Gene3D" id="1.10.472.30">
    <property type="entry name" value="Transcription elongation factor S-II, central domain"/>
    <property type="match status" value="1"/>
</dbReference>
<feature type="compositionally biased region" description="Low complexity" evidence="7">
    <location>
        <begin position="1"/>
        <end position="30"/>
    </location>
</feature>
<dbReference type="PANTHER" id="PTHR11477:SF11">
    <property type="entry name" value="TRANSCRIPTION FACTOR BYE1"/>
    <property type="match status" value="1"/>
</dbReference>
<keyword evidence="5" id="KW-0863">Zinc-finger</keyword>
<feature type="region of interest" description="Disordered" evidence="7">
    <location>
        <begin position="1"/>
        <end position="128"/>
    </location>
</feature>
<dbReference type="SMART" id="SM00510">
    <property type="entry name" value="TFS2M"/>
    <property type="match status" value="1"/>
</dbReference>
<evidence type="ECO:0000313" key="10">
    <source>
        <dbReference type="Proteomes" id="UP001056012"/>
    </source>
</evidence>
<evidence type="ECO:0000259" key="8">
    <source>
        <dbReference type="PROSITE" id="PS51321"/>
    </source>
</evidence>
<dbReference type="SUPFAM" id="SSF57903">
    <property type="entry name" value="FYVE/PHD zinc finger"/>
    <property type="match status" value="1"/>
</dbReference>
<feature type="compositionally biased region" description="Basic residues" evidence="7">
    <location>
        <begin position="200"/>
        <end position="209"/>
    </location>
</feature>
<dbReference type="SMART" id="SM00249">
    <property type="entry name" value="PHD"/>
    <property type="match status" value="1"/>
</dbReference>
<dbReference type="EMBL" id="CP089278">
    <property type="protein sequence ID" value="USP79628.1"/>
    <property type="molecule type" value="Genomic_DNA"/>
</dbReference>
<dbReference type="AlphaFoldDB" id="A0A9Q9DTB0"/>
<organism evidence="9 10">
    <name type="scientific">Curvularia clavata</name>
    <dbReference type="NCBI Taxonomy" id="95742"/>
    <lineage>
        <taxon>Eukaryota</taxon>
        <taxon>Fungi</taxon>
        <taxon>Dikarya</taxon>
        <taxon>Ascomycota</taxon>
        <taxon>Pezizomycotina</taxon>
        <taxon>Dothideomycetes</taxon>
        <taxon>Pleosporomycetidae</taxon>
        <taxon>Pleosporales</taxon>
        <taxon>Pleosporineae</taxon>
        <taxon>Pleosporaceae</taxon>
        <taxon>Curvularia</taxon>
    </lineage>
</organism>
<dbReference type="CDD" id="cd21538">
    <property type="entry name" value="SPOC_TFIIS"/>
    <property type="match status" value="1"/>
</dbReference>
<dbReference type="GO" id="GO:0005634">
    <property type="term" value="C:nucleus"/>
    <property type="evidence" value="ECO:0007669"/>
    <property type="project" value="TreeGrafter"/>
</dbReference>
<dbReference type="Pfam" id="PF23257">
    <property type="entry name" value="DUF7071"/>
    <property type="match status" value="1"/>
</dbReference>
<dbReference type="GO" id="GO:0006368">
    <property type="term" value="P:transcription elongation by RNA polymerase II"/>
    <property type="evidence" value="ECO:0007669"/>
    <property type="project" value="TreeGrafter"/>
</dbReference>
<dbReference type="Gene3D" id="3.30.40.10">
    <property type="entry name" value="Zinc/RING finger domain, C3HC4 (zinc finger)"/>
    <property type="match status" value="1"/>
</dbReference>
<evidence type="ECO:0000256" key="7">
    <source>
        <dbReference type="SAM" id="MobiDB-lite"/>
    </source>
</evidence>
<dbReference type="InterPro" id="IPR019786">
    <property type="entry name" value="Zinc_finger_PHD-type_CS"/>
</dbReference>
<dbReference type="PROSITE" id="PS51321">
    <property type="entry name" value="TFIIS_CENTRAL"/>
    <property type="match status" value="1"/>
</dbReference>
<dbReference type="GO" id="GO:0031440">
    <property type="term" value="P:regulation of mRNA 3'-end processing"/>
    <property type="evidence" value="ECO:0007669"/>
    <property type="project" value="TreeGrafter"/>
</dbReference>
<dbReference type="VEuPathDB" id="FungiDB:yc1106_06902"/>
<feature type="compositionally biased region" description="Low complexity" evidence="7">
    <location>
        <begin position="78"/>
        <end position="90"/>
    </location>
</feature>
<keyword evidence="10" id="KW-1185">Reference proteome</keyword>
<feature type="compositionally biased region" description="Acidic residues" evidence="7">
    <location>
        <begin position="117"/>
        <end position="128"/>
    </location>
</feature>
<evidence type="ECO:0000256" key="5">
    <source>
        <dbReference type="ARBA" id="ARBA00022771"/>
    </source>
</evidence>
<dbReference type="InterPro" id="IPR013083">
    <property type="entry name" value="Znf_RING/FYVE/PHD"/>
</dbReference>
<dbReference type="Pfam" id="PF00628">
    <property type="entry name" value="PHD"/>
    <property type="match status" value="1"/>
</dbReference>
<dbReference type="InterPro" id="IPR055499">
    <property type="entry name" value="DUF7071"/>
</dbReference>
<evidence type="ECO:0000256" key="2">
    <source>
        <dbReference type="ARBA" id="ARBA00011050"/>
    </source>
</evidence>
<feature type="compositionally biased region" description="Basic and acidic residues" evidence="7">
    <location>
        <begin position="468"/>
        <end position="481"/>
    </location>
</feature>
<dbReference type="Pfam" id="PF07744">
    <property type="entry name" value="SPOC"/>
    <property type="match status" value="1"/>
</dbReference>
<sequence length="899" mass="98560">MAGKQTPSTRARTSTPLRAPRTTRAHTTAPNPHNADTVATDEIRRSGRANKGHHTKNQDALDEPATAPAAPATPPAAAPAAAPKSKVPSAAEKKGQAHIKKNGKGPAQRARSTQSADADEDDDDEEEEDAIIRCVCGDQRDIRGRQMICCDSCTAWQHNKCLGLPEGDYWEGKDYYCEQCKPEDHVELLAAMARGERPWARKKGSKPKSRPSDVKQEGQSEKAATPQQSTPSQPATAPADATTPTPAPITVPTPEASNGHADSKGIKSQPQSPLGEKRRHDAASDKNNANKKRRKSSQQETKPEPQDAPATDIDALPQNQKAVAEKMCETLAPLITAASDTRGYRIPDGETAKSLATKYTLQMCHAAFNLYGEPTGGSSPYFGKMRTIMFNVKKNTVLVDRLLSGSLKAEDLVSMEAEEMASEDKQREYAAMREAAEKQMILTEETGPRLRKTHKGEEIVGEDNFENEDFKQPPVREHDSVTEDAAVNSPVGTRPPESPATHRASEAETPQHDGLRRASTNFDINSVFDKVRSPQHDQQTFLHRRRSSMHTQDKPQSAVDDADVDRLLKDEDNDVEMSGYSSDPTVCWHGSINMQSMEPFDAVARFVAGGDFGQVVPWEKLLTNIVAIQGRIESSKGNDYIQSIGHTESHEVSILAVSPVTTEGRTVMDHLYEYFHSRGRWGVVPVEGNDILRDLYVIPIEEGGSNLPPFIDMLEYCTIETPRKENMLLLALVAKLPDQKPQLPPTEHFERYPTQGAATGPIAQPAFGNGPSPSPMTNPHAPQFSPVSAAYPQGQYGNPYAPPQANMVPNPQPPPLPMHTPPHHQIPKALEILGPYIDAPVIVTILTSNLSQNAVVSELQMINLRHIVETVPEARDNITVLMNHLQSKQEANRQQQQHA</sequence>
<keyword evidence="6" id="KW-0862">Zinc</keyword>
<accession>A0A9Q9DTB0</accession>
<dbReference type="OrthoDB" id="79252at2759"/>
<dbReference type="GO" id="GO:0001139">
    <property type="term" value="F:RNA polymerase II complex recruiting activity"/>
    <property type="evidence" value="ECO:0007669"/>
    <property type="project" value="TreeGrafter"/>
</dbReference>
<feature type="compositionally biased region" description="Basic residues" evidence="7">
    <location>
        <begin position="46"/>
        <end position="55"/>
    </location>
</feature>
<gene>
    <name evidence="9" type="ORF">yc1106_06902</name>
</gene>
<evidence type="ECO:0000313" key="9">
    <source>
        <dbReference type="EMBL" id="USP79628.1"/>
    </source>
</evidence>
<feature type="compositionally biased region" description="Basic and acidic residues" evidence="7">
    <location>
        <begin position="503"/>
        <end position="516"/>
    </location>
</feature>
<dbReference type="PANTHER" id="PTHR11477">
    <property type="entry name" value="TRANSCRIPTION FACTOR S-II ZINC FINGER DOMAIN-CONTAINING PROTEIN"/>
    <property type="match status" value="1"/>
</dbReference>
<feature type="domain" description="TFIIS central" evidence="8">
    <location>
        <begin position="323"/>
        <end position="448"/>
    </location>
</feature>
<evidence type="ECO:0000256" key="4">
    <source>
        <dbReference type="ARBA" id="ARBA00022723"/>
    </source>
</evidence>
<dbReference type="InterPro" id="IPR003618">
    <property type="entry name" value="TFIIS_cen_dom"/>
</dbReference>
<dbReference type="Pfam" id="PF07500">
    <property type="entry name" value="TFIIS_M"/>
    <property type="match status" value="1"/>
</dbReference>
<keyword evidence="4" id="KW-0479">Metal-binding</keyword>
<dbReference type="InterPro" id="IPR011011">
    <property type="entry name" value="Znf_FYVE_PHD"/>
</dbReference>
<reference evidence="9" key="1">
    <citation type="submission" date="2021-12" db="EMBL/GenBank/DDBJ databases">
        <title>Curvularia clavata genome.</title>
        <authorList>
            <person name="Cao Y."/>
        </authorList>
    </citation>
    <scope>NUCLEOTIDE SEQUENCE</scope>
    <source>
        <strain evidence="9">Yc1106</strain>
    </source>
</reference>
<proteinExistence type="inferred from homology"/>
<evidence type="ECO:0000256" key="1">
    <source>
        <dbReference type="ARBA" id="ARBA00002311"/>
    </source>
</evidence>
<comment type="function">
    <text evidence="1">Negative regulator of transcription elongation.</text>
</comment>
<evidence type="ECO:0000256" key="3">
    <source>
        <dbReference type="ARBA" id="ARBA00021616"/>
    </source>
</evidence>
<feature type="region of interest" description="Disordered" evidence="7">
    <location>
        <begin position="195"/>
        <end position="313"/>
    </location>
</feature>
<dbReference type="GO" id="GO:0006362">
    <property type="term" value="P:transcription elongation by RNA polymerase I"/>
    <property type="evidence" value="ECO:0007669"/>
    <property type="project" value="TreeGrafter"/>
</dbReference>
<dbReference type="GO" id="GO:0031564">
    <property type="term" value="P:transcription antitermination"/>
    <property type="evidence" value="ECO:0007669"/>
    <property type="project" value="TreeGrafter"/>
</dbReference>
<dbReference type="GO" id="GO:0008270">
    <property type="term" value="F:zinc ion binding"/>
    <property type="evidence" value="ECO:0007669"/>
    <property type="project" value="UniProtKB-KW"/>
</dbReference>
<dbReference type="PROSITE" id="PS01359">
    <property type="entry name" value="ZF_PHD_1"/>
    <property type="match status" value="1"/>
</dbReference>
<dbReference type="InterPro" id="IPR012921">
    <property type="entry name" value="SPOC_C"/>
</dbReference>
<evidence type="ECO:0000256" key="6">
    <source>
        <dbReference type="ARBA" id="ARBA00022833"/>
    </source>
</evidence>